<dbReference type="PANTHER" id="PTHR44196">
    <property type="entry name" value="DEHYDROGENASE/REDUCTASE SDR FAMILY MEMBER 7B"/>
    <property type="match status" value="1"/>
</dbReference>
<accession>A0A6I4SSS6</accession>
<dbReference type="AlphaFoldDB" id="A0A6I4SSS6"/>
<proteinExistence type="inferred from homology"/>
<dbReference type="GO" id="GO:0016491">
    <property type="term" value="F:oxidoreductase activity"/>
    <property type="evidence" value="ECO:0007669"/>
    <property type="project" value="UniProtKB-KW"/>
</dbReference>
<gene>
    <name evidence="4" type="ORF">GRI89_02355</name>
</gene>
<dbReference type="InterPro" id="IPR036291">
    <property type="entry name" value="NAD(P)-bd_dom_sf"/>
</dbReference>
<dbReference type="InterPro" id="IPR002347">
    <property type="entry name" value="SDR_fam"/>
</dbReference>
<sequence>MNLLEGKRIAVTGAAGGLGTPVAQLLTGRGAIVTGIDRLDCPDCAASIVTDLSDDTALLDLCSRLAADPPDILVNIAGIMRFGLHESQPFDALSLCYRINLVVPAALAQAVAGPMRARGSGQIVNIGSMLGSIPYPWFAAYSSSKAGLAALSQALRRELASSGVTVTHVSPRAAKTKLNDGDVERFLDLAGMKADDPDWVARRIVAAIEGRRANVSIGAMERVYAALNALAPAVIDNGLKSQVRRARAAFNQPPKRGTIR</sequence>
<protein>
    <submittedName>
        <fullName evidence="4">SDR family NAD(P)-dependent oxidoreductase</fullName>
    </submittedName>
</protein>
<comment type="similarity">
    <text evidence="1 3">Belongs to the short-chain dehydrogenases/reductases (SDR) family.</text>
</comment>
<name>A0A6I4SSS6_9SPHN</name>
<dbReference type="PROSITE" id="PS00061">
    <property type="entry name" value="ADH_SHORT"/>
    <property type="match status" value="1"/>
</dbReference>
<comment type="caution">
    <text evidence="4">The sequence shown here is derived from an EMBL/GenBank/DDBJ whole genome shotgun (WGS) entry which is preliminary data.</text>
</comment>
<reference evidence="4 5" key="1">
    <citation type="submission" date="2019-12" db="EMBL/GenBank/DDBJ databases">
        <title>Genomic-based taxomic classification of the family Erythrobacteraceae.</title>
        <authorList>
            <person name="Xu L."/>
        </authorList>
    </citation>
    <scope>NUCLEOTIDE SEQUENCE [LARGE SCALE GENOMIC DNA]</scope>
    <source>
        <strain evidence="4 5">MCCC 1K01500</strain>
    </source>
</reference>
<evidence type="ECO:0000256" key="3">
    <source>
        <dbReference type="RuleBase" id="RU000363"/>
    </source>
</evidence>
<dbReference type="PRINTS" id="PR00080">
    <property type="entry name" value="SDRFAMILY"/>
</dbReference>
<dbReference type="RefSeq" id="WP_159791799.1">
    <property type="nucleotide sequence ID" value="NZ_WTYM01000023.1"/>
</dbReference>
<keyword evidence="5" id="KW-1185">Reference proteome</keyword>
<dbReference type="OrthoDB" id="9781689at2"/>
<dbReference type="SUPFAM" id="SSF51735">
    <property type="entry name" value="NAD(P)-binding Rossmann-fold domains"/>
    <property type="match status" value="1"/>
</dbReference>
<dbReference type="EMBL" id="WTYM01000023">
    <property type="protein sequence ID" value="MXO58388.1"/>
    <property type="molecule type" value="Genomic_DNA"/>
</dbReference>
<dbReference type="Pfam" id="PF00106">
    <property type="entry name" value="adh_short"/>
    <property type="match status" value="1"/>
</dbReference>
<dbReference type="PRINTS" id="PR00081">
    <property type="entry name" value="GDHRDH"/>
</dbReference>
<dbReference type="PANTHER" id="PTHR44196:SF1">
    <property type="entry name" value="DEHYDROGENASE_REDUCTASE SDR FAMILY MEMBER 7B"/>
    <property type="match status" value="1"/>
</dbReference>
<dbReference type="GO" id="GO:0016020">
    <property type="term" value="C:membrane"/>
    <property type="evidence" value="ECO:0007669"/>
    <property type="project" value="TreeGrafter"/>
</dbReference>
<evidence type="ECO:0000313" key="4">
    <source>
        <dbReference type="EMBL" id="MXO58388.1"/>
    </source>
</evidence>
<dbReference type="Gene3D" id="3.40.50.720">
    <property type="entry name" value="NAD(P)-binding Rossmann-like Domain"/>
    <property type="match status" value="1"/>
</dbReference>
<dbReference type="InterPro" id="IPR020904">
    <property type="entry name" value="Sc_DH/Rdtase_CS"/>
</dbReference>
<keyword evidence="2" id="KW-0560">Oxidoreductase</keyword>
<evidence type="ECO:0000313" key="5">
    <source>
        <dbReference type="Proteomes" id="UP000433652"/>
    </source>
</evidence>
<evidence type="ECO:0000256" key="1">
    <source>
        <dbReference type="ARBA" id="ARBA00006484"/>
    </source>
</evidence>
<dbReference type="Proteomes" id="UP000433652">
    <property type="component" value="Unassembled WGS sequence"/>
</dbReference>
<dbReference type="CDD" id="cd05233">
    <property type="entry name" value="SDR_c"/>
    <property type="match status" value="1"/>
</dbReference>
<organism evidence="4 5">
    <name type="scientific">Croceibacterium salegens</name>
    <dbReference type="NCBI Taxonomy" id="1737568"/>
    <lineage>
        <taxon>Bacteria</taxon>
        <taxon>Pseudomonadati</taxon>
        <taxon>Pseudomonadota</taxon>
        <taxon>Alphaproteobacteria</taxon>
        <taxon>Sphingomonadales</taxon>
        <taxon>Erythrobacteraceae</taxon>
        <taxon>Croceibacterium</taxon>
    </lineage>
</organism>
<evidence type="ECO:0000256" key="2">
    <source>
        <dbReference type="ARBA" id="ARBA00023002"/>
    </source>
</evidence>